<dbReference type="GO" id="GO:0045892">
    <property type="term" value="P:negative regulation of DNA-templated transcription"/>
    <property type="evidence" value="ECO:0007669"/>
    <property type="project" value="TreeGrafter"/>
</dbReference>
<dbReference type="AlphaFoldDB" id="A0A1I0M0K2"/>
<dbReference type="SUPFAM" id="SSF55781">
    <property type="entry name" value="GAF domain-like"/>
    <property type="match status" value="1"/>
</dbReference>
<reference evidence="7" key="1">
    <citation type="submission" date="2016-10" db="EMBL/GenBank/DDBJ databases">
        <authorList>
            <person name="Varghese N."/>
        </authorList>
    </citation>
    <scope>NUCLEOTIDE SEQUENCE [LARGE SCALE GENOMIC DNA]</scope>
    <source>
        <strain evidence="7">CGMCC 1.12284</strain>
    </source>
</reference>
<evidence type="ECO:0000256" key="1">
    <source>
        <dbReference type="ARBA" id="ARBA00023015"/>
    </source>
</evidence>
<feature type="domain" description="IclR-ED" evidence="5">
    <location>
        <begin position="69"/>
        <end position="252"/>
    </location>
</feature>
<dbReference type="GO" id="GO:0003700">
    <property type="term" value="F:DNA-binding transcription factor activity"/>
    <property type="evidence" value="ECO:0007669"/>
    <property type="project" value="TreeGrafter"/>
</dbReference>
<dbReference type="InterPro" id="IPR036388">
    <property type="entry name" value="WH-like_DNA-bd_sf"/>
</dbReference>
<dbReference type="STRING" id="1202768.SAMN05216285_0119"/>
<keyword evidence="7" id="KW-1185">Reference proteome</keyword>
<dbReference type="InterPro" id="IPR036390">
    <property type="entry name" value="WH_DNA-bd_sf"/>
</dbReference>
<evidence type="ECO:0000259" key="4">
    <source>
        <dbReference type="PROSITE" id="PS51077"/>
    </source>
</evidence>
<dbReference type="PROSITE" id="PS51077">
    <property type="entry name" value="HTH_ICLR"/>
    <property type="match status" value="1"/>
</dbReference>
<keyword evidence="2" id="KW-0238">DNA-binding</keyword>
<dbReference type="eggNOG" id="arCOG02798">
    <property type="taxonomic scope" value="Archaea"/>
</dbReference>
<dbReference type="EMBL" id="FOIS01000001">
    <property type="protein sequence ID" value="SEV80481.1"/>
    <property type="molecule type" value="Genomic_DNA"/>
</dbReference>
<dbReference type="OrthoDB" id="14763at2157"/>
<dbReference type="Gene3D" id="3.30.450.40">
    <property type="match status" value="1"/>
</dbReference>
<evidence type="ECO:0000313" key="6">
    <source>
        <dbReference type="EMBL" id="SEV80481.1"/>
    </source>
</evidence>
<evidence type="ECO:0000256" key="3">
    <source>
        <dbReference type="ARBA" id="ARBA00023163"/>
    </source>
</evidence>
<dbReference type="InterPro" id="IPR005471">
    <property type="entry name" value="Tscrpt_reg_IclR_N"/>
</dbReference>
<keyword evidence="3" id="KW-0804">Transcription</keyword>
<dbReference type="Pfam" id="PF09339">
    <property type="entry name" value="HTH_IclR"/>
    <property type="match status" value="1"/>
</dbReference>
<dbReference type="SUPFAM" id="SSF46785">
    <property type="entry name" value="Winged helix' DNA-binding domain"/>
    <property type="match status" value="1"/>
</dbReference>
<organism evidence="6 7">
    <name type="scientific">Natrinema salifodinae</name>
    <dbReference type="NCBI Taxonomy" id="1202768"/>
    <lineage>
        <taxon>Archaea</taxon>
        <taxon>Methanobacteriati</taxon>
        <taxon>Methanobacteriota</taxon>
        <taxon>Stenosarchaea group</taxon>
        <taxon>Halobacteria</taxon>
        <taxon>Halobacteriales</taxon>
        <taxon>Natrialbaceae</taxon>
        <taxon>Natrinema</taxon>
    </lineage>
</organism>
<dbReference type="SMART" id="SM00346">
    <property type="entry name" value="HTH_ICLR"/>
    <property type="match status" value="1"/>
</dbReference>
<protein>
    <submittedName>
        <fullName evidence="6">Transcriptional regulator, IclR family</fullName>
    </submittedName>
</protein>
<evidence type="ECO:0000256" key="2">
    <source>
        <dbReference type="ARBA" id="ARBA00023125"/>
    </source>
</evidence>
<dbReference type="RefSeq" id="WP_143067635.1">
    <property type="nucleotide sequence ID" value="NZ_FOIS01000001.1"/>
</dbReference>
<dbReference type="InterPro" id="IPR014757">
    <property type="entry name" value="Tscrpt_reg_IclR_C"/>
</dbReference>
<proteinExistence type="predicted"/>
<evidence type="ECO:0000313" key="7">
    <source>
        <dbReference type="Proteomes" id="UP000183275"/>
    </source>
</evidence>
<dbReference type="PANTHER" id="PTHR30136">
    <property type="entry name" value="HELIX-TURN-HELIX TRANSCRIPTIONAL REGULATOR, ICLR FAMILY"/>
    <property type="match status" value="1"/>
</dbReference>
<gene>
    <name evidence="6" type="ORF">SAMN05216285_0119</name>
</gene>
<name>A0A1I0M0K2_9EURY</name>
<dbReference type="Pfam" id="PF01614">
    <property type="entry name" value="IclR_C"/>
    <property type="match status" value="1"/>
</dbReference>
<dbReference type="Gene3D" id="1.10.10.10">
    <property type="entry name" value="Winged helix-like DNA-binding domain superfamily/Winged helix DNA-binding domain"/>
    <property type="match status" value="1"/>
</dbReference>
<dbReference type="InterPro" id="IPR050707">
    <property type="entry name" value="HTH_MetabolicPath_Reg"/>
</dbReference>
<evidence type="ECO:0000259" key="5">
    <source>
        <dbReference type="PROSITE" id="PS51078"/>
    </source>
</evidence>
<dbReference type="Proteomes" id="UP000183275">
    <property type="component" value="Unassembled WGS sequence"/>
</dbReference>
<keyword evidence="1" id="KW-0805">Transcription regulation</keyword>
<feature type="domain" description="HTH iclR-type" evidence="4">
    <location>
        <begin position="9"/>
        <end position="68"/>
    </location>
</feature>
<dbReference type="PANTHER" id="PTHR30136:SF35">
    <property type="entry name" value="HTH-TYPE TRANSCRIPTIONAL REGULATOR RV1719"/>
    <property type="match status" value="1"/>
</dbReference>
<dbReference type="InterPro" id="IPR029016">
    <property type="entry name" value="GAF-like_dom_sf"/>
</dbReference>
<accession>A0A1I0M0K2</accession>
<sequence>MTDGETAAMTSILRAFEVINALWETKGAGPSELAARMDVPKSTAHVYLRTLEETGYVINEGGEYSLGYRFLTTGSRIKHRNGLFQASERLLKDLAAQTDELVTLVVEQDGKAVILHKEFGNRSLELGIYSGMTTPLHTNATGKAILAFLPDERTDEILDAHGLPQVTEQTITDEAVLRAELATIREDGCAVDWEQQVTGMGLIGAPIVVDERVAGAVGIVCPTGRLQNEAYQQRLVRKLRETIDAITIKYRYGN</sequence>
<dbReference type="GO" id="GO:0003677">
    <property type="term" value="F:DNA binding"/>
    <property type="evidence" value="ECO:0007669"/>
    <property type="project" value="UniProtKB-KW"/>
</dbReference>
<dbReference type="PROSITE" id="PS51078">
    <property type="entry name" value="ICLR_ED"/>
    <property type="match status" value="1"/>
</dbReference>